<reference evidence="3 4" key="1">
    <citation type="journal article" date="2017" name="BMC Genomics">
        <title>Whole-genome assembly of Babesia ovata and comparative genomics between closely related pathogens.</title>
        <authorList>
            <person name="Yamagishi J."/>
            <person name="Asada M."/>
            <person name="Hakimi H."/>
            <person name="Tanaka T.Q."/>
            <person name="Sugimoto C."/>
            <person name="Kawazu S."/>
        </authorList>
    </citation>
    <scope>NUCLEOTIDE SEQUENCE [LARGE SCALE GENOMIC DNA]</scope>
    <source>
        <strain evidence="3 4">Miyake</strain>
    </source>
</reference>
<dbReference type="EMBL" id="BDSA01000009">
    <property type="protein sequence ID" value="GBE62947.1"/>
    <property type="molecule type" value="Genomic_DNA"/>
</dbReference>
<keyword evidence="1" id="KW-0175">Coiled coil</keyword>
<dbReference type="OrthoDB" id="9930906at2759"/>
<organism evidence="3 4">
    <name type="scientific">Babesia ovata</name>
    <dbReference type="NCBI Taxonomy" id="189622"/>
    <lineage>
        <taxon>Eukaryota</taxon>
        <taxon>Sar</taxon>
        <taxon>Alveolata</taxon>
        <taxon>Apicomplexa</taxon>
        <taxon>Aconoidasida</taxon>
        <taxon>Piroplasmida</taxon>
        <taxon>Babesiidae</taxon>
        <taxon>Babesia</taxon>
    </lineage>
</organism>
<evidence type="ECO:0000313" key="3">
    <source>
        <dbReference type="EMBL" id="GBE62947.1"/>
    </source>
</evidence>
<dbReference type="RefSeq" id="XP_028869190.1">
    <property type="nucleotide sequence ID" value="XM_029013357.1"/>
</dbReference>
<proteinExistence type="predicted"/>
<dbReference type="VEuPathDB" id="PiroplasmaDB:BOVATA_044400"/>
<sequence>MAFLHGVLESVKDDESVTKYDKNNVPNIDNVITTLHNNVGKGREAFPDAVDKVDEKTTDVFMEFSKFGHTSIVEKINSILGNQDRKLQDQLTSWRSTLTELAAQLDSLITNNVNVLDPVLRDRLMHKIDAVKSAVQVLKGSAEQGELLGKVREVDRTLEDSKIDLTNVISREHIGFYSALEKEFQGINDALWHLHTLTLKEQFTSIKDAIALARMAVDSFDAECKSTVLWHFDDIKGHVEKYTASSTTLTTNFKSVKDSVEVLEEKVIRDLDTMKNNIKKQLKAYVENGLGTHIKNALTPLTDHIAKDETTPGSLDKFIKQVKQYATEFPVRFQKKIDDMVGRIVESDGLKMYLTQYVMGKKGSGYARSDITMEKTTLTRKVSEQLKEITATPKPGSAKNVNDNMTSIKEYLRNYAGQVEEKLRMVNEIVKVLPSVMTRQPNPNPQHAEFYMNRILQTILIAVHSAVKSAADEFEEFLQQPDIDKLQVAIRDVKDVGNKIVKKVKDTTSGMTDQLGPLGNQIQSGFEEKINTAIGRDTSVMVRTLGTLMVKFVATDQTLKSAVAVVSAELDNLKNLPKIVCDGKEQSQKLMAQFKNDMNNKINYIHELVRIAESTLDAEIQGVQQSLQVACKNTKKAADRLKTEVIKEVQNAFAELTKQVHSLFAEQHIADLQALHTLVERKLEEVREIIRVDKQIGVKGLLKKMNGNRETLEEIKNNVDPSKIKTPEAIKKFPVVASDLKDFQDSLLQYIQNQVGIPSADISRPPAPTKESQLVSSIKTRLDTLLDYLKNHNDITNLDQSIKKRIYIFDEQSDKYLTELNASISALSPSKFHGFHNPLLLDALKAGMTQFTAELSHAYVNAYSGQKRTDDWVENKPVKSGEVQKTPPETQLTTEGRNCAKVCLTILETVFHDLNDLRIDCKSDGHWNNKQIYLYETDTKLENPLGQWFMDHGFTVPQDENTQDGDLNRNKTGGNIHELIVSRSNYNCVFRDDDAKKDRYGSLRKLHYYLDTFYEVTHLEHIDGAKAPCNIYQMLTWLLGLYYNPMYKKVGEYVKTLFPKPIKDDKRDYKDIPTEELNLPATSSITPKEVKFKLLQVCFLAEKILTSILGHGHADGIYAVDFYTNKYNLLYPNSASVCFDMLIDILNRVNHQLSFLLVQCQRASDDISWADCWYGRDVAGSDWKCNTLQCPNQIGSQPCNQKCDQTGDQHPNCGVKSPLQSFLEDGLQGFLPHQFKSPGCKLECTLSNHRGLPCKTPMGFTDISNMASHRKRGVDLKNVLAELCGRYNKPLSLLCSFFTCLLQRTPQTLDDLFSFYYNFIVGWGKNGIEHKSIAFQQAVNGAYFGEQYSDLDISPIFKSSDHCPKPGDQTGIQKSTHLSGDLFSLYSCDYEAESEITCGRYLQPMGLNTWLVFSKQNAGKYLSWIVYLTETFYDLLEKLLKECCDNCNKPGTKCYIKSCDVTCKVKAAYESDDTAKDLKNKHHMSDCKSIANCPLTRPTLCKYGFVFQSPHNLSGNEDVTMRRTCKDFCQTLERVLSKEKDKNDVLAKLIYETIPKFLWDIRSKFSYLLLALWSLSLLYLLHIAVVRLDVLRIRSHLRSPSSHRIAAQSLLAAARVRALANVKYFSP</sequence>
<feature type="transmembrane region" description="Helical" evidence="2">
    <location>
        <begin position="1565"/>
        <end position="1588"/>
    </location>
</feature>
<keyword evidence="2" id="KW-1133">Transmembrane helix</keyword>
<comment type="caution">
    <text evidence="3">The sequence shown here is derived from an EMBL/GenBank/DDBJ whole genome shotgun (WGS) entry which is preliminary data.</text>
</comment>
<gene>
    <name evidence="3" type="ORF">BOVATA_044400</name>
</gene>
<keyword evidence="4" id="KW-1185">Reference proteome</keyword>
<keyword evidence="2" id="KW-0812">Transmembrane</keyword>
<evidence type="ECO:0000313" key="4">
    <source>
        <dbReference type="Proteomes" id="UP000236319"/>
    </source>
</evidence>
<feature type="coiled-coil region" evidence="1">
    <location>
        <begin position="646"/>
        <end position="718"/>
    </location>
</feature>
<accession>A0A2H6KIY1</accession>
<keyword evidence="2" id="KW-0472">Membrane</keyword>
<evidence type="ECO:0000256" key="1">
    <source>
        <dbReference type="SAM" id="Coils"/>
    </source>
</evidence>
<evidence type="ECO:0000256" key="2">
    <source>
        <dbReference type="SAM" id="Phobius"/>
    </source>
</evidence>
<name>A0A2H6KIY1_9APIC</name>
<dbReference type="Proteomes" id="UP000236319">
    <property type="component" value="Unassembled WGS sequence"/>
</dbReference>
<protein>
    <submittedName>
        <fullName evidence="3">Uncharacterized protein</fullName>
    </submittedName>
</protein>
<dbReference type="GeneID" id="39876717"/>